<dbReference type="Proteomes" id="UP000315399">
    <property type="component" value="Unassembled WGS sequence"/>
</dbReference>
<reference evidence="1 2" key="1">
    <citation type="journal article" date="2019" name="Nat. Microbiol.">
        <title>Expanding anaerobic alkane metabolism in the domain of Archaea.</title>
        <authorList>
            <person name="Wang Y."/>
            <person name="Wegener G."/>
            <person name="Hou J."/>
            <person name="Wang F."/>
            <person name="Xiao X."/>
        </authorList>
    </citation>
    <scope>NUCLEOTIDE SEQUENCE [LARGE SCALE GENOMIC DNA]</scope>
    <source>
        <strain evidence="1">WYZ-LMO10</strain>
    </source>
</reference>
<organism evidence="1 2">
    <name type="scientific">Thermoproteota archaeon</name>
    <dbReference type="NCBI Taxonomy" id="2056631"/>
    <lineage>
        <taxon>Archaea</taxon>
        <taxon>Thermoproteota</taxon>
    </lineage>
</organism>
<evidence type="ECO:0000313" key="1">
    <source>
        <dbReference type="EMBL" id="TDA40226.1"/>
    </source>
</evidence>
<sequence length="225" mass="26604">MIEKGIDNYWLMVYKFKKRDFEILRENFEVYRKDNERLKAIEAQNEELKSLLLKEGASTEILKFAEKSSAKEGGNRFETKDGAGEDTSEKKRLLRLELARGTVEKLNQFLLEKGFFAIDAIPVLIKYGLSSQDEDDLRVLKSEMEKELPKLDVQYTVLRFQIYQYFKVNQTLTMRLNILLAENRKLKEMCRRYGILNPGSKDEWDEWGAEKIGELYSRYLYVKRP</sequence>
<protein>
    <submittedName>
        <fullName evidence="1">Uncharacterized protein</fullName>
    </submittedName>
</protein>
<comment type="caution">
    <text evidence="1">The sequence shown here is derived from an EMBL/GenBank/DDBJ whole genome shotgun (WGS) entry which is preliminary data.</text>
</comment>
<name>A0A523BH22_9CREN</name>
<dbReference type="AlphaFoldDB" id="A0A523BH22"/>
<gene>
    <name evidence="1" type="ORF">DSO08_00010</name>
</gene>
<dbReference type="EMBL" id="QNVH01000001">
    <property type="protein sequence ID" value="TDA40226.1"/>
    <property type="molecule type" value="Genomic_DNA"/>
</dbReference>
<evidence type="ECO:0000313" key="2">
    <source>
        <dbReference type="Proteomes" id="UP000315399"/>
    </source>
</evidence>
<proteinExistence type="predicted"/>
<accession>A0A523BH22</accession>